<name>A0A0P0GWN3_9BACE</name>
<dbReference type="GO" id="GO:0003727">
    <property type="term" value="F:single-stranded RNA binding"/>
    <property type="evidence" value="ECO:0007669"/>
    <property type="project" value="InterPro"/>
</dbReference>
<dbReference type="InterPro" id="IPR002942">
    <property type="entry name" value="S4_RNA-bd"/>
</dbReference>
<dbReference type="AlphaFoldDB" id="A0A0P0GWN3"/>
<dbReference type="RefSeq" id="WP_029427696.1">
    <property type="nucleotide sequence ID" value="NZ_CP012801.1"/>
</dbReference>
<dbReference type="PROSITE" id="PS50889">
    <property type="entry name" value="S4"/>
    <property type="match status" value="1"/>
</dbReference>
<dbReference type="Pfam" id="PF01479">
    <property type="entry name" value="S4"/>
    <property type="match status" value="1"/>
</dbReference>
<dbReference type="PATRIC" id="fig|246787.4.peg.4786"/>
<feature type="domain" description="RNA-binding S4" evidence="5">
    <location>
        <begin position="4"/>
        <end position="68"/>
    </location>
</feature>
<sequence length="139" mass="15943">MSEARIDKWMWAVRIFKTRTIAAEACKKGRISINGGLAKAARTVKPGDVIQVRKPPATYSFKVLQAIEKRIGAKLVTEMMENVTTPDQYELLEMSRISGFIDRAKGAGRPTKKDRRTLEEFTTPEFMDDFDFEFDFEEE</sequence>
<dbReference type="CDD" id="cd00165">
    <property type="entry name" value="S4"/>
    <property type="match status" value="1"/>
</dbReference>
<comment type="similarity">
    <text evidence="1">Belongs to the HSP15 family.</text>
</comment>
<dbReference type="PIRSF" id="PIRSF016821">
    <property type="entry name" value="HSP15"/>
    <property type="match status" value="1"/>
</dbReference>
<dbReference type="InterPro" id="IPR025708">
    <property type="entry name" value="HSP15"/>
</dbReference>
<evidence type="ECO:0000313" key="7">
    <source>
        <dbReference type="Proteomes" id="UP000061809"/>
    </source>
</evidence>
<keyword evidence="3" id="KW-0238">DNA-binding</keyword>
<reference evidence="6 7" key="1">
    <citation type="journal article" date="2015" name="Science">
        <title>Genetic determinants of in vivo fitness and diet responsiveness in multiple human gut Bacteroides.</title>
        <authorList>
            <person name="Wu M."/>
            <person name="McNulty N.P."/>
            <person name="Rodionov D.A."/>
            <person name="Khoroshkin M.S."/>
            <person name="Griffin N.W."/>
            <person name="Cheng J."/>
            <person name="Latreille P."/>
            <person name="Kerstetter R.A."/>
            <person name="Terrapon N."/>
            <person name="Henrissat B."/>
            <person name="Osterman A.L."/>
            <person name="Gordon J.I."/>
        </authorList>
    </citation>
    <scope>NUCLEOTIDE SEQUENCE [LARGE SCALE GENOMIC DNA]</scope>
    <source>
        <strain evidence="6 7">WH2</strain>
    </source>
</reference>
<keyword evidence="6" id="KW-0346">Stress response</keyword>
<dbReference type="SUPFAM" id="SSF55174">
    <property type="entry name" value="Alpha-L RNA-binding motif"/>
    <property type="match status" value="1"/>
</dbReference>
<dbReference type="Proteomes" id="UP000061809">
    <property type="component" value="Chromosome"/>
</dbReference>
<dbReference type="KEGG" id="bcel:BcellWH2_04630"/>
<evidence type="ECO:0000256" key="4">
    <source>
        <dbReference type="PROSITE-ProRule" id="PRU00182"/>
    </source>
</evidence>
<evidence type="ECO:0000259" key="5">
    <source>
        <dbReference type="SMART" id="SM00363"/>
    </source>
</evidence>
<dbReference type="GO" id="GO:0043023">
    <property type="term" value="F:ribosomal large subunit binding"/>
    <property type="evidence" value="ECO:0007669"/>
    <property type="project" value="InterPro"/>
</dbReference>
<dbReference type="GO" id="GO:0003677">
    <property type="term" value="F:DNA binding"/>
    <property type="evidence" value="ECO:0007669"/>
    <property type="project" value="UniProtKB-KW"/>
</dbReference>
<dbReference type="GO" id="GO:0034605">
    <property type="term" value="P:cellular response to heat"/>
    <property type="evidence" value="ECO:0007669"/>
    <property type="project" value="InterPro"/>
</dbReference>
<protein>
    <submittedName>
        <fullName evidence="6">Heat shock protein 15</fullName>
    </submittedName>
</protein>
<dbReference type="EMBL" id="CP012801">
    <property type="protein sequence ID" value="ALJ61844.1"/>
    <property type="molecule type" value="Genomic_DNA"/>
</dbReference>
<accession>A0A0P0GWN3</accession>
<evidence type="ECO:0000256" key="3">
    <source>
        <dbReference type="ARBA" id="ARBA00023125"/>
    </source>
</evidence>
<evidence type="ECO:0000313" key="6">
    <source>
        <dbReference type="EMBL" id="ALJ61844.1"/>
    </source>
</evidence>
<keyword evidence="2 4" id="KW-0694">RNA-binding</keyword>
<organism evidence="6 7">
    <name type="scientific">Bacteroides cellulosilyticus</name>
    <dbReference type="NCBI Taxonomy" id="246787"/>
    <lineage>
        <taxon>Bacteria</taxon>
        <taxon>Pseudomonadati</taxon>
        <taxon>Bacteroidota</taxon>
        <taxon>Bacteroidia</taxon>
        <taxon>Bacteroidales</taxon>
        <taxon>Bacteroidaceae</taxon>
        <taxon>Bacteroides</taxon>
    </lineage>
</organism>
<evidence type="ECO:0000256" key="2">
    <source>
        <dbReference type="ARBA" id="ARBA00022884"/>
    </source>
</evidence>
<proteinExistence type="inferred from homology"/>
<dbReference type="InterPro" id="IPR036986">
    <property type="entry name" value="S4_RNA-bd_sf"/>
</dbReference>
<dbReference type="Gene3D" id="3.10.290.10">
    <property type="entry name" value="RNA-binding S4 domain"/>
    <property type="match status" value="1"/>
</dbReference>
<evidence type="ECO:0000256" key="1">
    <source>
        <dbReference type="ARBA" id="ARBA00008396"/>
    </source>
</evidence>
<gene>
    <name evidence="6" type="primary">hslR</name>
    <name evidence="6" type="ORF">BcellWH2_04630</name>
</gene>
<dbReference type="SMART" id="SM00363">
    <property type="entry name" value="S4"/>
    <property type="match status" value="1"/>
</dbReference>